<keyword evidence="3" id="KW-1185">Reference proteome</keyword>
<dbReference type="EMBL" id="JARJCW010000020">
    <property type="protein sequence ID" value="KAJ7214096.1"/>
    <property type="molecule type" value="Genomic_DNA"/>
</dbReference>
<protein>
    <submittedName>
        <fullName evidence="2">Uncharacterized protein</fullName>
    </submittedName>
</protein>
<dbReference type="AlphaFoldDB" id="A0AAD6VKH1"/>
<proteinExistence type="predicted"/>
<sequence>MPCAATRRTPRRMRCTAERAFCCYSPLAPHASHARRGAYTATRCPTACRTSRRLHSPPPYVARPAPPHAARPATHPPLATLHVVRVRPAAAALAAERHMWHLPSVFGCGTRRARRGVRCVARRTPYIFAPRRRARRTCATHTRRTRCTAVRALRTRRTHDSMHGGATAGCALRCFPPHAPPLAARPVTHGVAYSCAPPPRMSQHACTAHGARGARQCVRALWTRRTTRHARHGVLVRAAHVVARMHGARRCVRALRCYTDGGACAALIFAHAPPHAARHAAPPAARRMHAPRCRACRSTHARRTAVRCFTCCSPRHPSLALPHVVRVPYLDRTYALLADRRRPAAHTHPPPPPHINPHTLFGL</sequence>
<dbReference type="Proteomes" id="UP001219525">
    <property type="component" value="Unassembled WGS sequence"/>
</dbReference>
<name>A0AAD6VKH1_9AGAR</name>
<feature type="region of interest" description="Disordered" evidence="1">
    <location>
        <begin position="343"/>
        <end position="363"/>
    </location>
</feature>
<evidence type="ECO:0000313" key="3">
    <source>
        <dbReference type="Proteomes" id="UP001219525"/>
    </source>
</evidence>
<evidence type="ECO:0000313" key="2">
    <source>
        <dbReference type="EMBL" id="KAJ7214096.1"/>
    </source>
</evidence>
<organism evidence="2 3">
    <name type="scientific">Mycena pura</name>
    <dbReference type="NCBI Taxonomy" id="153505"/>
    <lineage>
        <taxon>Eukaryota</taxon>
        <taxon>Fungi</taxon>
        <taxon>Dikarya</taxon>
        <taxon>Basidiomycota</taxon>
        <taxon>Agaricomycotina</taxon>
        <taxon>Agaricomycetes</taxon>
        <taxon>Agaricomycetidae</taxon>
        <taxon>Agaricales</taxon>
        <taxon>Marasmiineae</taxon>
        <taxon>Mycenaceae</taxon>
        <taxon>Mycena</taxon>
    </lineage>
</organism>
<reference evidence="2" key="1">
    <citation type="submission" date="2023-03" db="EMBL/GenBank/DDBJ databases">
        <title>Massive genome expansion in bonnet fungi (Mycena s.s.) driven by repeated elements and novel gene families across ecological guilds.</title>
        <authorList>
            <consortium name="Lawrence Berkeley National Laboratory"/>
            <person name="Harder C.B."/>
            <person name="Miyauchi S."/>
            <person name="Viragh M."/>
            <person name="Kuo A."/>
            <person name="Thoen E."/>
            <person name="Andreopoulos B."/>
            <person name="Lu D."/>
            <person name="Skrede I."/>
            <person name="Drula E."/>
            <person name="Henrissat B."/>
            <person name="Morin E."/>
            <person name="Kohler A."/>
            <person name="Barry K."/>
            <person name="LaButti K."/>
            <person name="Morin E."/>
            <person name="Salamov A."/>
            <person name="Lipzen A."/>
            <person name="Mereny Z."/>
            <person name="Hegedus B."/>
            <person name="Baldrian P."/>
            <person name="Stursova M."/>
            <person name="Weitz H."/>
            <person name="Taylor A."/>
            <person name="Grigoriev I.V."/>
            <person name="Nagy L.G."/>
            <person name="Martin F."/>
            <person name="Kauserud H."/>
        </authorList>
    </citation>
    <scope>NUCLEOTIDE SEQUENCE</scope>
    <source>
        <strain evidence="2">9144</strain>
    </source>
</reference>
<evidence type="ECO:0000256" key="1">
    <source>
        <dbReference type="SAM" id="MobiDB-lite"/>
    </source>
</evidence>
<gene>
    <name evidence="2" type="ORF">GGX14DRAFT_618357</name>
</gene>
<comment type="caution">
    <text evidence="2">The sequence shown here is derived from an EMBL/GenBank/DDBJ whole genome shotgun (WGS) entry which is preliminary data.</text>
</comment>
<accession>A0AAD6VKH1</accession>